<feature type="region of interest" description="Disordered" evidence="1">
    <location>
        <begin position="30"/>
        <end position="50"/>
    </location>
</feature>
<evidence type="ECO:0008006" key="5">
    <source>
        <dbReference type="Google" id="ProtNLM"/>
    </source>
</evidence>
<evidence type="ECO:0000313" key="4">
    <source>
        <dbReference type="Proteomes" id="UP000832097"/>
    </source>
</evidence>
<protein>
    <recommendedName>
        <fullName evidence="5">Integral membrane protein</fullName>
    </recommendedName>
</protein>
<feature type="transmembrane region" description="Helical" evidence="2">
    <location>
        <begin position="57"/>
        <end position="78"/>
    </location>
</feature>
<proteinExistence type="predicted"/>
<evidence type="ECO:0000256" key="1">
    <source>
        <dbReference type="SAM" id="MobiDB-lite"/>
    </source>
</evidence>
<keyword evidence="2" id="KW-1133">Transmembrane helix</keyword>
<keyword evidence="2" id="KW-0812">Transmembrane</keyword>
<dbReference type="Proteomes" id="UP000832097">
    <property type="component" value="Chromosome"/>
</dbReference>
<feature type="transmembrane region" description="Helical" evidence="2">
    <location>
        <begin position="335"/>
        <end position="357"/>
    </location>
</feature>
<organism evidence="3 4">
    <name type="scientific">Agromyces larvae</name>
    <dbReference type="NCBI Taxonomy" id="2929802"/>
    <lineage>
        <taxon>Bacteria</taxon>
        <taxon>Bacillati</taxon>
        <taxon>Actinomycetota</taxon>
        <taxon>Actinomycetes</taxon>
        <taxon>Micrococcales</taxon>
        <taxon>Microbacteriaceae</taxon>
        <taxon>Agromyces</taxon>
    </lineage>
</organism>
<feature type="transmembrane region" description="Helical" evidence="2">
    <location>
        <begin position="424"/>
        <end position="442"/>
    </location>
</feature>
<evidence type="ECO:0000256" key="2">
    <source>
        <dbReference type="SAM" id="Phobius"/>
    </source>
</evidence>
<dbReference type="RefSeq" id="WP_243553489.1">
    <property type="nucleotide sequence ID" value="NZ_CP094528.1"/>
</dbReference>
<feature type="transmembrane region" description="Helical" evidence="2">
    <location>
        <begin position="400"/>
        <end position="418"/>
    </location>
</feature>
<feature type="transmembrane region" description="Helical" evidence="2">
    <location>
        <begin position="253"/>
        <end position="279"/>
    </location>
</feature>
<accession>A0ABY4BTL4</accession>
<reference evidence="3 4" key="1">
    <citation type="submission" date="2022-03" db="EMBL/GenBank/DDBJ databases">
        <title>Mucilaginibacter sp. isolated from the gut of Protaetia brevitarsis seulensis larvae.</title>
        <authorList>
            <person name="Won M."/>
            <person name="Kim S.-J."/>
            <person name="Kwon S.-W."/>
        </authorList>
    </citation>
    <scope>NUCLEOTIDE SEQUENCE [LARGE SCALE GENOMIC DNA]</scope>
    <source>
        <strain evidence="3 4">CFWR-12</strain>
    </source>
</reference>
<sequence>MAKTAAELEARIAELEAENRALRERDTALIDDGAGGTGAGRAGEASGRMPGRWRAPVSAVLIVLGILLAPVALIGGWARLELVDTDRFVQTFGPLAEDPAVQAYLVDQVTTVIDEQVDIDALTASVFDGIRSLDLPPRAQDALGLLEGPAAEGLRSLVSQVVERVITSEAFADVWNQALRISHTQFVAAVQGDPDAALQLAGDGTVSVQLGPIVAEVRQQLVDQGVGFASAIPAVDRSIEIVQADSLALVRTVYTLAVAVGLWLPFVSLGLLVAGVLVARRRTTALVWTAGGFAFAMLVLGAGVGIGQAFFVATVSPSIMPSDTADALYEQLVELMRGSIAALFLLGLLVALFAWFSGPYRPARAVRGAAASAFDGLRRAGDRHGVGTGRFGEWLDRWRVGAYVLIAVVAAAVVLFTRPITVGLVVWTVVIALVALLAVQLLRRPAPQPAEGALAG</sequence>
<gene>
    <name evidence="3" type="ORF">MTO99_10070</name>
</gene>
<name>A0ABY4BTL4_9MICO</name>
<evidence type="ECO:0000313" key="3">
    <source>
        <dbReference type="EMBL" id="UOE42545.1"/>
    </source>
</evidence>
<keyword evidence="2" id="KW-0472">Membrane</keyword>
<feature type="transmembrane region" description="Helical" evidence="2">
    <location>
        <begin position="286"/>
        <end position="315"/>
    </location>
</feature>
<dbReference type="EMBL" id="CP094528">
    <property type="protein sequence ID" value="UOE42545.1"/>
    <property type="molecule type" value="Genomic_DNA"/>
</dbReference>
<keyword evidence="4" id="KW-1185">Reference proteome</keyword>